<accession>A0A6A8MBG0</accession>
<name>A0A6A8MBG0_9FIRM</name>
<evidence type="ECO:0000259" key="2">
    <source>
        <dbReference type="Pfam" id="PF13556"/>
    </source>
</evidence>
<comment type="caution">
    <text evidence="3">The sequence shown here is derived from an EMBL/GenBank/DDBJ whole genome shotgun (WGS) entry which is preliminary data.</text>
</comment>
<dbReference type="InterPro" id="IPR051448">
    <property type="entry name" value="CdaR-like_regulators"/>
</dbReference>
<proteinExistence type="predicted"/>
<dbReference type="RefSeq" id="WP_154573038.1">
    <property type="nucleotide sequence ID" value="NZ_VUNB01000006.1"/>
</dbReference>
<dbReference type="Gene3D" id="1.10.10.2840">
    <property type="entry name" value="PucR C-terminal helix-turn-helix domain"/>
    <property type="match status" value="1"/>
</dbReference>
<feature type="domain" description="Purine catabolism PurC-like" evidence="1">
    <location>
        <begin position="7"/>
        <end position="133"/>
    </location>
</feature>
<protein>
    <submittedName>
        <fullName evidence="3">PucR family transcriptional regulator</fullName>
    </submittedName>
</protein>
<evidence type="ECO:0000313" key="3">
    <source>
        <dbReference type="EMBL" id="MST69569.1"/>
    </source>
</evidence>
<dbReference type="InterPro" id="IPR025736">
    <property type="entry name" value="PucR_C-HTH_dom"/>
</dbReference>
<dbReference type="PANTHER" id="PTHR33744:SF16">
    <property type="entry name" value="CARBOHYDRATE DIACID REGULATOR"/>
    <property type="match status" value="1"/>
</dbReference>
<sequence>MRITVDDCLKLDCFNGGTVVSCGRKSDRRVRTISVLDEDNLDMGIERNGLKEQMVLTHFWTCKDDVDAQCRAVTGLGKKSVAALVVFLNELGVKSLDERVIRAAESAGLLMIVIPDNNTNTYSAMMEQVLDKILYGHNYSDNILNNTIYHLLNFEKHSNFQSALKEAAINNDYQIVLMTTEFNPILTIETRHKQTIDDAIKVARKQDISHSSMFTQVVIQDVITYWGTIEIKGEKHLLMIVDNEDNYTAMEMKKLAEIIELAMGMWKYTPERDSRAEFIKSAIRGDLAFCYTLADEAGLKNKQFISVFYATGISNPDSQDIIENFKDQYKFGLLPFIEENEFYGMIYTDNSIEKGVELKSACLKMFEKLKDGRKDVRIFHSTGLEDLDNAVEGFRIISETYEQVEIVFPFKRVFTKYEMSMVSNCIGLQVQNSALKKVYLDLLEPFEREVSVNKGRLLLDTLETFVLDASMNSNKTAEFMNIHNNTVQYRLKRINELLGAEMTGNRIIPGLTMALALRRLEDK</sequence>
<reference evidence="3" key="1">
    <citation type="submission" date="2019-09" db="EMBL/GenBank/DDBJ databases">
        <title>In-depth cultivation of the pig gut microbiome towards novel bacterial diversity and tailored functional studies.</title>
        <authorList>
            <person name="Wylensek D."/>
            <person name="Hitch T.C.A."/>
            <person name="Clavel T."/>
        </authorList>
    </citation>
    <scope>NUCLEOTIDE SEQUENCE</scope>
    <source>
        <strain evidence="3">RF-744-FAT-WT-3</strain>
    </source>
</reference>
<gene>
    <name evidence="3" type="ORF">FYJ66_08235</name>
</gene>
<dbReference type="EMBL" id="VUNB01000006">
    <property type="protein sequence ID" value="MST69569.1"/>
    <property type="molecule type" value="Genomic_DNA"/>
</dbReference>
<dbReference type="InterPro" id="IPR042070">
    <property type="entry name" value="PucR_C-HTH_sf"/>
</dbReference>
<dbReference type="Pfam" id="PF07905">
    <property type="entry name" value="PucR"/>
    <property type="match status" value="1"/>
</dbReference>
<dbReference type="Pfam" id="PF13556">
    <property type="entry name" value="HTH_30"/>
    <property type="match status" value="1"/>
</dbReference>
<dbReference type="PANTHER" id="PTHR33744">
    <property type="entry name" value="CARBOHYDRATE DIACID REGULATOR"/>
    <property type="match status" value="1"/>
</dbReference>
<dbReference type="InterPro" id="IPR012914">
    <property type="entry name" value="PucR_dom"/>
</dbReference>
<feature type="domain" description="PucR C-terminal helix-turn-helix" evidence="2">
    <location>
        <begin position="458"/>
        <end position="515"/>
    </location>
</feature>
<dbReference type="AlphaFoldDB" id="A0A6A8MBG0"/>
<organism evidence="3">
    <name type="scientific">Baileyella intestinalis</name>
    <dbReference type="NCBI Taxonomy" id="2606709"/>
    <lineage>
        <taxon>Bacteria</taxon>
        <taxon>Bacillati</taxon>
        <taxon>Bacillota</taxon>
        <taxon>Clostridia</taxon>
        <taxon>Peptostreptococcales</taxon>
        <taxon>Anaerovoracaceae</taxon>
        <taxon>Baileyella</taxon>
    </lineage>
</organism>
<evidence type="ECO:0000259" key="1">
    <source>
        <dbReference type="Pfam" id="PF07905"/>
    </source>
</evidence>